<comment type="caution">
    <text evidence="2">The sequence shown here is derived from an EMBL/GenBank/DDBJ whole genome shotgun (WGS) entry which is preliminary data.</text>
</comment>
<dbReference type="EMBL" id="JAFJMO010000005">
    <property type="protein sequence ID" value="KAJ8276540.1"/>
    <property type="molecule type" value="Genomic_DNA"/>
</dbReference>
<protein>
    <recommendedName>
        <fullName evidence="4">DUF4683 domain-containing protein</fullName>
    </recommendedName>
</protein>
<reference evidence="2" key="1">
    <citation type="journal article" date="2023" name="Science">
        <title>Genome structures resolve the early diversification of teleost fishes.</title>
        <authorList>
            <person name="Parey E."/>
            <person name="Louis A."/>
            <person name="Montfort J."/>
            <person name="Bouchez O."/>
            <person name="Roques C."/>
            <person name="Iampietro C."/>
            <person name="Lluch J."/>
            <person name="Castinel A."/>
            <person name="Donnadieu C."/>
            <person name="Desvignes T."/>
            <person name="Floi Bucao C."/>
            <person name="Jouanno E."/>
            <person name="Wen M."/>
            <person name="Mejri S."/>
            <person name="Dirks R."/>
            <person name="Jansen H."/>
            <person name="Henkel C."/>
            <person name="Chen W.J."/>
            <person name="Zahm M."/>
            <person name="Cabau C."/>
            <person name="Klopp C."/>
            <person name="Thompson A.W."/>
            <person name="Robinson-Rechavi M."/>
            <person name="Braasch I."/>
            <person name="Lecointre G."/>
            <person name="Bobe J."/>
            <person name="Postlethwait J.H."/>
            <person name="Berthelot C."/>
            <person name="Roest Crollius H."/>
            <person name="Guiguen Y."/>
        </authorList>
    </citation>
    <scope>NUCLEOTIDE SEQUENCE</scope>
    <source>
        <strain evidence="2">Concon-B</strain>
    </source>
</reference>
<dbReference type="GO" id="GO:2000048">
    <property type="term" value="P:negative regulation of cell-cell adhesion mediated by cadherin"/>
    <property type="evidence" value="ECO:0007669"/>
    <property type="project" value="TreeGrafter"/>
</dbReference>
<dbReference type="InterPro" id="IPR042794">
    <property type="entry name" value="Nexmif"/>
</dbReference>
<feature type="region of interest" description="Disordered" evidence="1">
    <location>
        <begin position="462"/>
        <end position="531"/>
    </location>
</feature>
<feature type="region of interest" description="Disordered" evidence="1">
    <location>
        <begin position="690"/>
        <end position="740"/>
    </location>
</feature>
<feature type="compositionally biased region" description="Basic and acidic residues" evidence="1">
    <location>
        <begin position="391"/>
        <end position="402"/>
    </location>
</feature>
<evidence type="ECO:0000313" key="3">
    <source>
        <dbReference type="Proteomes" id="UP001152803"/>
    </source>
</evidence>
<keyword evidence="3" id="KW-1185">Reference proteome</keyword>
<dbReference type="GO" id="GO:2001223">
    <property type="term" value="P:negative regulation of neuron migration"/>
    <property type="evidence" value="ECO:0007669"/>
    <property type="project" value="TreeGrafter"/>
</dbReference>
<dbReference type="GO" id="GO:0005634">
    <property type="term" value="C:nucleus"/>
    <property type="evidence" value="ECO:0007669"/>
    <property type="project" value="TreeGrafter"/>
</dbReference>
<accession>A0A9Q1DPX7</accession>
<dbReference type="GO" id="GO:0001953">
    <property type="term" value="P:negative regulation of cell-matrix adhesion"/>
    <property type="evidence" value="ECO:0007669"/>
    <property type="project" value="TreeGrafter"/>
</dbReference>
<gene>
    <name evidence="2" type="ORF">COCON_G00082920</name>
</gene>
<feature type="region of interest" description="Disordered" evidence="1">
    <location>
        <begin position="368"/>
        <end position="405"/>
    </location>
</feature>
<name>A0A9Q1DPX7_CONCO</name>
<proteinExistence type="predicted"/>
<dbReference type="GO" id="GO:0033629">
    <property type="term" value="P:negative regulation of cell adhesion mediated by integrin"/>
    <property type="evidence" value="ECO:0007669"/>
    <property type="project" value="TreeGrafter"/>
</dbReference>
<feature type="region of interest" description="Disordered" evidence="1">
    <location>
        <begin position="641"/>
        <end position="673"/>
    </location>
</feature>
<sequence length="740" mass="80121">MHTGTAKSRSQEREDKRIGNKILRIRKFKSEARLRSTKLKAMQADCKSITSLAGICPVLENPNSARDLNDTTVASAASNPHLCGKYVADPNEKCTFIPATCSPEKKTPSLNVAARVPVVPGGYLQTLLDASESSSSTGISYFPQQLPKHYQLSVSQDEKQFASLQLAQSCVLSPPSESELQHSPQNCTNQMEQNFSDMWSSPSASNQPSLALNIPGSPALPSSFVSPMPVLMAGKLSISGYSQGDPNDNRLVPDNYLSEQHMQPDADYQVCQAPCGDGRLQFQRGTIITDNGSLISLVPMGSLSATSGSYSSLTLESCGKDSEEDMSDNFLAHCSPKLVIQQSIDEITPLRESTDLLDISNFTPDKFRHSSLSEMSPPDTPNLSPQVTGSEIKESGISKDSTDTGELALGSTAERKWECSVMPQQVQHGKVFTGSGHQFQLHTFNDDDSIELVKKDTSLDSFDELSGKVSGTKGPKSKKKIGKQNSVLEQKGAKKPKAPRAAKGEKNKSPRQNSCPTKKAAKGQTGGTKISQKVRKCMFSPADPMTGVIHPRLSGDWPLLKESGMGQSEGTSHLDDDQREFEEPSNILSNIASGMAEVQRFMMASIEPLWSPGSGVCMPQEANSLKLKTLKILAGTPAVSKKKSACAGNTGAGRGRKSSNRGGKNQSKLNSSHPFFPPLALDYNMFDKPNLGIPGSNATPHKKMYRHKTSAKFSRDESTKEKRADPNKDLALMASFEKLR</sequence>
<organism evidence="2 3">
    <name type="scientific">Conger conger</name>
    <name type="common">Conger eel</name>
    <name type="synonym">Muraena conger</name>
    <dbReference type="NCBI Taxonomy" id="82655"/>
    <lineage>
        <taxon>Eukaryota</taxon>
        <taxon>Metazoa</taxon>
        <taxon>Chordata</taxon>
        <taxon>Craniata</taxon>
        <taxon>Vertebrata</taxon>
        <taxon>Euteleostomi</taxon>
        <taxon>Actinopterygii</taxon>
        <taxon>Neopterygii</taxon>
        <taxon>Teleostei</taxon>
        <taxon>Anguilliformes</taxon>
        <taxon>Congridae</taxon>
        <taxon>Conger</taxon>
    </lineage>
</organism>
<evidence type="ECO:0000256" key="1">
    <source>
        <dbReference type="SAM" id="MobiDB-lite"/>
    </source>
</evidence>
<feature type="compositionally biased region" description="Basic residues" evidence="1">
    <location>
        <begin position="700"/>
        <end position="710"/>
    </location>
</feature>
<dbReference type="PANTHER" id="PTHR46946:SF1">
    <property type="entry name" value="NEURITE EXTENSION AND MIGRATION FACTOR"/>
    <property type="match status" value="1"/>
</dbReference>
<dbReference type="PANTHER" id="PTHR46946">
    <property type="entry name" value="NEURITE EXTENSION AND MIGRATION FACTOR"/>
    <property type="match status" value="1"/>
</dbReference>
<evidence type="ECO:0000313" key="2">
    <source>
        <dbReference type="EMBL" id="KAJ8276540.1"/>
    </source>
</evidence>
<evidence type="ECO:0008006" key="4">
    <source>
        <dbReference type="Google" id="ProtNLM"/>
    </source>
</evidence>
<dbReference type="Proteomes" id="UP001152803">
    <property type="component" value="Unassembled WGS sequence"/>
</dbReference>
<feature type="compositionally biased region" description="Basic and acidic residues" evidence="1">
    <location>
        <begin position="713"/>
        <end position="728"/>
    </location>
</feature>
<dbReference type="AlphaFoldDB" id="A0A9Q1DPX7"/>
<dbReference type="OrthoDB" id="9878678at2759"/>